<dbReference type="FunFam" id="3.40.50.300:FF:000299">
    <property type="entry name" value="ABC transporter ATP-binding protein/permease"/>
    <property type="match status" value="1"/>
</dbReference>
<dbReference type="OrthoDB" id="9787557at2"/>
<evidence type="ECO:0000313" key="16">
    <source>
        <dbReference type="Proteomes" id="UP000590811"/>
    </source>
</evidence>
<comment type="subcellular location">
    <subcellularLocation>
        <location evidence="1">Cell membrane</location>
        <topology evidence="1">Multi-pass membrane protein</topology>
    </subcellularLocation>
</comment>
<dbReference type="GO" id="GO:0034040">
    <property type="term" value="F:ATPase-coupled lipid transmembrane transporter activity"/>
    <property type="evidence" value="ECO:0007669"/>
    <property type="project" value="TreeGrafter"/>
</dbReference>
<dbReference type="GO" id="GO:0005886">
    <property type="term" value="C:plasma membrane"/>
    <property type="evidence" value="ECO:0007669"/>
    <property type="project" value="UniProtKB-SubCell"/>
</dbReference>
<keyword evidence="7 10" id="KW-1133">Transmembrane helix</keyword>
<dbReference type="Gene3D" id="1.20.1560.10">
    <property type="entry name" value="ABC transporter type 1, transmembrane domain"/>
    <property type="match status" value="1"/>
</dbReference>
<reference evidence="13 16" key="2">
    <citation type="submission" date="2020-08" db="EMBL/GenBank/DDBJ databases">
        <title>Genomic Encyclopedia of Type Strains, Phase IV (KMG-V): Genome sequencing to study the core and pangenomes of soil and plant-associated prokaryotes.</title>
        <authorList>
            <person name="Whitman W."/>
        </authorList>
    </citation>
    <scope>NUCLEOTIDE SEQUENCE [LARGE SCALE GENOMIC DNA]</scope>
    <source>
        <strain evidence="13 16">B3ACCR2</strain>
    </source>
</reference>
<protein>
    <submittedName>
        <fullName evidence="14">ABC-type bacteriocin/lantibiotic exporter with double-glycine peptidase domain</fullName>
    </submittedName>
</protein>
<feature type="transmembrane region" description="Helical" evidence="10">
    <location>
        <begin position="41"/>
        <end position="64"/>
    </location>
</feature>
<reference evidence="14 15" key="1">
    <citation type="submission" date="2018-10" db="EMBL/GenBank/DDBJ databases">
        <title>Sequencing the genomes of 1000 actinobacteria strains.</title>
        <authorList>
            <person name="Klenk H.-P."/>
        </authorList>
    </citation>
    <scope>NUCLEOTIDE SEQUENCE [LARGE SCALE GENOMIC DNA]</scope>
    <source>
        <strain evidence="14 15">DSM 44267</strain>
    </source>
</reference>
<dbReference type="PANTHER" id="PTHR24221">
    <property type="entry name" value="ATP-BINDING CASSETTE SUB-FAMILY B"/>
    <property type="match status" value="1"/>
</dbReference>
<dbReference type="EMBL" id="JACHVT010000005">
    <property type="protein sequence ID" value="MBB2987448.1"/>
    <property type="molecule type" value="Genomic_DNA"/>
</dbReference>
<dbReference type="CDD" id="cd03228">
    <property type="entry name" value="ABCC_MRP_Like"/>
    <property type="match status" value="1"/>
</dbReference>
<dbReference type="Proteomes" id="UP000590811">
    <property type="component" value="Unassembled WGS sequence"/>
</dbReference>
<dbReference type="InterPro" id="IPR027417">
    <property type="entry name" value="P-loop_NTPase"/>
</dbReference>
<evidence type="ECO:0000256" key="5">
    <source>
        <dbReference type="ARBA" id="ARBA00022741"/>
    </source>
</evidence>
<comment type="similarity">
    <text evidence="9">Belongs to the ABC transporter superfamily. Lipid exporter (TC 3.A.1.106) family.</text>
</comment>
<evidence type="ECO:0000256" key="10">
    <source>
        <dbReference type="SAM" id="Phobius"/>
    </source>
</evidence>
<gene>
    <name evidence="14" type="ORF">DFJ68_3326</name>
    <name evidence="13" type="ORF">FHW14_002631</name>
</gene>
<dbReference type="InterPro" id="IPR036640">
    <property type="entry name" value="ABC1_TM_sf"/>
</dbReference>
<dbReference type="Gene3D" id="3.40.50.300">
    <property type="entry name" value="P-loop containing nucleotide triphosphate hydrolases"/>
    <property type="match status" value="1"/>
</dbReference>
<dbReference type="GO" id="GO:0005524">
    <property type="term" value="F:ATP binding"/>
    <property type="evidence" value="ECO:0007669"/>
    <property type="project" value="UniProtKB-KW"/>
</dbReference>
<keyword evidence="15" id="KW-1185">Reference proteome</keyword>
<evidence type="ECO:0000256" key="7">
    <source>
        <dbReference type="ARBA" id="ARBA00022989"/>
    </source>
</evidence>
<evidence type="ECO:0000256" key="9">
    <source>
        <dbReference type="ARBA" id="ARBA00061644"/>
    </source>
</evidence>
<name>A0A495Y4S3_9MICO</name>
<evidence type="ECO:0000256" key="6">
    <source>
        <dbReference type="ARBA" id="ARBA00022840"/>
    </source>
</evidence>
<keyword evidence="2" id="KW-0813">Transport</keyword>
<keyword evidence="5" id="KW-0547">Nucleotide-binding</keyword>
<dbReference type="AlphaFoldDB" id="A0A495Y4S3"/>
<dbReference type="GO" id="GO:0140359">
    <property type="term" value="F:ABC-type transporter activity"/>
    <property type="evidence" value="ECO:0007669"/>
    <property type="project" value="InterPro"/>
</dbReference>
<evidence type="ECO:0000313" key="14">
    <source>
        <dbReference type="EMBL" id="RKT79848.1"/>
    </source>
</evidence>
<feature type="transmembrane region" description="Helical" evidence="10">
    <location>
        <begin position="171"/>
        <end position="192"/>
    </location>
</feature>
<dbReference type="Pfam" id="PF00005">
    <property type="entry name" value="ABC_tran"/>
    <property type="match status" value="1"/>
</dbReference>
<dbReference type="EMBL" id="RBXT01000001">
    <property type="protein sequence ID" value="RKT79848.1"/>
    <property type="molecule type" value="Genomic_DNA"/>
</dbReference>
<keyword evidence="4 10" id="KW-0812">Transmembrane</keyword>
<proteinExistence type="inferred from homology"/>
<dbReference type="InterPro" id="IPR003593">
    <property type="entry name" value="AAA+_ATPase"/>
</dbReference>
<dbReference type="InterPro" id="IPR003439">
    <property type="entry name" value="ABC_transporter-like_ATP-bd"/>
</dbReference>
<dbReference type="RefSeq" id="WP_121034671.1">
    <property type="nucleotide sequence ID" value="NZ_JACHVT010000005.1"/>
</dbReference>
<evidence type="ECO:0000256" key="1">
    <source>
        <dbReference type="ARBA" id="ARBA00004651"/>
    </source>
</evidence>
<evidence type="ECO:0000259" key="11">
    <source>
        <dbReference type="PROSITE" id="PS50893"/>
    </source>
</evidence>
<dbReference type="SUPFAM" id="SSF52540">
    <property type="entry name" value="P-loop containing nucleoside triphosphate hydrolases"/>
    <property type="match status" value="1"/>
</dbReference>
<evidence type="ECO:0000313" key="13">
    <source>
        <dbReference type="EMBL" id="MBB2987448.1"/>
    </source>
</evidence>
<dbReference type="SUPFAM" id="SSF90123">
    <property type="entry name" value="ABC transporter transmembrane region"/>
    <property type="match status" value="1"/>
</dbReference>
<evidence type="ECO:0000256" key="3">
    <source>
        <dbReference type="ARBA" id="ARBA00022475"/>
    </source>
</evidence>
<dbReference type="PROSITE" id="PS50893">
    <property type="entry name" value="ABC_TRANSPORTER_2"/>
    <property type="match status" value="1"/>
</dbReference>
<dbReference type="Proteomes" id="UP000278440">
    <property type="component" value="Unassembled WGS sequence"/>
</dbReference>
<evidence type="ECO:0000256" key="4">
    <source>
        <dbReference type="ARBA" id="ARBA00022692"/>
    </source>
</evidence>
<feature type="transmembrane region" description="Helical" evidence="10">
    <location>
        <begin position="284"/>
        <end position="310"/>
    </location>
</feature>
<dbReference type="PROSITE" id="PS50929">
    <property type="entry name" value="ABC_TM1F"/>
    <property type="match status" value="1"/>
</dbReference>
<dbReference type="InterPro" id="IPR011527">
    <property type="entry name" value="ABC1_TM_dom"/>
</dbReference>
<feature type="transmembrane region" description="Helical" evidence="10">
    <location>
        <begin position="143"/>
        <end position="165"/>
    </location>
</feature>
<feature type="transmembrane region" description="Helical" evidence="10">
    <location>
        <begin position="70"/>
        <end position="88"/>
    </location>
</feature>
<evidence type="ECO:0000313" key="15">
    <source>
        <dbReference type="Proteomes" id="UP000278440"/>
    </source>
</evidence>
<dbReference type="SMART" id="SM00382">
    <property type="entry name" value="AAA"/>
    <property type="match status" value="1"/>
</dbReference>
<evidence type="ECO:0000259" key="12">
    <source>
        <dbReference type="PROSITE" id="PS50929"/>
    </source>
</evidence>
<feature type="domain" description="ABC transporter" evidence="11">
    <location>
        <begin position="343"/>
        <end position="576"/>
    </location>
</feature>
<keyword evidence="8 10" id="KW-0472">Membrane</keyword>
<keyword evidence="6" id="KW-0067">ATP-binding</keyword>
<feature type="domain" description="ABC transmembrane type-1" evidence="12">
    <location>
        <begin position="40"/>
        <end position="293"/>
    </location>
</feature>
<organism evidence="14 15">
    <name type="scientific">Terracoccus luteus</name>
    <dbReference type="NCBI Taxonomy" id="53356"/>
    <lineage>
        <taxon>Bacteria</taxon>
        <taxon>Bacillati</taxon>
        <taxon>Actinomycetota</taxon>
        <taxon>Actinomycetes</taxon>
        <taxon>Micrococcales</taxon>
        <taxon>Intrasporangiaceae</taxon>
        <taxon>Terracoccus</taxon>
    </lineage>
</organism>
<evidence type="ECO:0000256" key="8">
    <source>
        <dbReference type="ARBA" id="ARBA00023136"/>
    </source>
</evidence>
<dbReference type="PANTHER" id="PTHR24221:SF654">
    <property type="entry name" value="ATP-BINDING CASSETTE SUB-FAMILY B MEMBER 6"/>
    <property type="match status" value="1"/>
</dbReference>
<accession>A0A495Y4S3</accession>
<evidence type="ECO:0000256" key="2">
    <source>
        <dbReference type="ARBA" id="ARBA00022448"/>
    </source>
</evidence>
<sequence length="578" mass="60467">MSVDVLAAGDLSDVGDTRAPGASGAPGAPGAPTGILARGALVVLASLVCTAGQVGGMFAAFVAYADPQRATPAVVVGLALFVIAYLAGTASDRLGLRVQEEVADLAERRVWSRLLSLPVAFYAERSLRDVIGYANCVGMTRSLLGALGTESALGALTAAVATVLLCLVDLRLGLVALGVATTVLVAAVLLSWRQQQHDHVVMESVDAAHATLYPALTGLEELTAYGAQGTVERAWQRIFTRQKDADLRGLRYADAGESLLLSTQTVMLAVLCPLALLWSNGLLALGSVTMIVLQLAGALGRLAGVLPAVFSMGLARRRLTPVLTAAPEQTSAARPHRALRGRIELDHVGFGYPGSTEPVLDGVSLVVEPGSMVAVVGPSGAGKSTLLRLVLAQLEPTSGRVLVDGVGTADWDHEDLRDQIGYVPQSAALLRGTVRDAVVGVRDDVDDDDVLDALRTAGLGDLVATLPMGLDTRISDGESGFSGGQEQRFLLARALVRRPSLLVLDEATSALDETTQETVATAVAGLGMTRLVVAHRHSTIRMADQVYVLDGGRVVEHGRHDELLLRQGRLHALTRTAT</sequence>
<keyword evidence="3" id="KW-1003">Cell membrane</keyword>
<comment type="caution">
    <text evidence="14">The sequence shown here is derived from an EMBL/GenBank/DDBJ whole genome shotgun (WGS) entry which is preliminary data.</text>
</comment>
<dbReference type="InterPro" id="IPR039421">
    <property type="entry name" value="Type_1_exporter"/>
</dbReference>
<dbReference type="GO" id="GO:0016887">
    <property type="term" value="F:ATP hydrolysis activity"/>
    <property type="evidence" value="ECO:0007669"/>
    <property type="project" value="InterPro"/>
</dbReference>